<evidence type="ECO:0008006" key="3">
    <source>
        <dbReference type="Google" id="ProtNLM"/>
    </source>
</evidence>
<dbReference type="InterPro" id="IPR025935">
    <property type="entry name" value="AbiH"/>
</dbReference>
<protein>
    <recommendedName>
        <fullName evidence="3">Bacteriophage abortive infection AbiH</fullName>
    </recommendedName>
</protein>
<dbReference type="Proteomes" id="UP000602759">
    <property type="component" value="Unassembled WGS sequence"/>
</dbReference>
<keyword evidence="2" id="KW-1185">Reference proteome</keyword>
<dbReference type="Pfam" id="PF14253">
    <property type="entry name" value="AbiH"/>
    <property type="match status" value="1"/>
</dbReference>
<dbReference type="RefSeq" id="WP_190995820.1">
    <property type="nucleotide sequence ID" value="NZ_JACOIK010000016.1"/>
</dbReference>
<dbReference type="EMBL" id="JACOIK010000016">
    <property type="protein sequence ID" value="MBD1434970.1"/>
    <property type="molecule type" value="Genomic_DNA"/>
</dbReference>
<gene>
    <name evidence="1" type="ORF">H8B06_19275</name>
</gene>
<evidence type="ECO:0000313" key="2">
    <source>
        <dbReference type="Proteomes" id="UP000602759"/>
    </source>
</evidence>
<reference evidence="1 2" key="1">
    <citation type="submission" date="2020-08" db="EMBL/GenBank/DDBJ databases">
        <title>Sphingobacterium sp. DN00404 isolated from aquaculture water.</title>
        <authorList>
            <person name="Zhang M."/>
        </authorList>
    </citation>
    <scope>NUCLEOTIDE SEQUENCE [LARGE SCALE GENOMIC DNA]</scope>
    <source>
        <strain evidence="1 2">DN00404</strain>
    </source>
</reference>
<comment type="caution">
    <text evidence="1">The sequence shown here is derived from an EMBL/GenBank/DDBJ whole genome shotgun (WGS) entry which is preliminary data.</text>
</comment>
<accession>A0ABR7YUL3</accession>
<name>A0ABR7YUL3_9SPHI</name>
<organism evidence="1 2">
    <name type="scientific">Sphingobacterium micropteri</name>
    <dbReference type="NCBI Taxonomy" id="2763501"/>
    <lineage>
        <taxon>Bacteria</taxon>
        <taxon>Pseudomonadati</taxon>
        <taxon>Bacteroidota</taxon>
        <taxon>Sphingobacteriia</taxon>
        <taxon>Sphingobacteriales</taxon>
        <taxon>Sphingobacteriaceae</taxon>
        <taxon>Sphingobacterium</taxon>
    </lineage>
</organism>
<proteinExistence type="predicted"/>
<evidence type="ECO:0000313" key="1">
    <source>
        <dbReference type="EMBL" id="MBD1434970.1"/>
    </source>
</evidence>
<sequence length="399" mass="47241">MNRLILIGNGFDLAHGLKTSYKDFIFWYLDECFKRTGIYANGQSYEDEFLHISVLEHYRLMDLYNLSGQKGLSKYLYERGLLEPYLSFEPNRRYTAKDNIEKYGKVSELTAHTVSYKSLFFKRLTDAYLECGWVDIEQEYFDALKKYNDGNQAHDLNYLRRINKDFEFLKSKLEEYLTTEDGSSIEIHNKLLSTLISDFKTDDFDTLLDKESLIQGQLWDITNERNNDKAYVLNFNYTNTFKTYLDAIYEHKRYLSVKENHIHGQLNNPDNPIIFGFGDEHDTAYTQFEEQRNNDLFAHIKSYFYMQTPNYRNLIRFLNDGHFQVLVIGHSCGLSDRTMFKEVFDHENCKSVKVFHYTDDNGKNDFFDKTINLGRHFSDKGRMRKLIVEFNPADAIPQK</sequence>